<dbReference type="GO" id="GO:0005774">
    <property type="term" value="C:vacuolar membrane"/>
    <property type="evidence" value="ECO:0007669"/>
    <property type="project" value="TreeGrafter"/>
</dbReference>
<keyword evidence="3 9" id="KW-0812">Transmembrane</keyword>
<feature type="region of interest" description="Disordered" evidence="8">
    <location>
        <begin position="1"/>
        <end position="37"/>
    </location>
</feature>
<feature type="transmembrane region" description="Helical" evidence="9">
    <location>
        <begin position="440"/>
        <end position="462"/>
    </location>
</feature>
<feature type="transmembrane region" description="Helical" evidence="9">
    <location>
        <begin position="141"/>
        <end position="161"/>
    </location>
</feature>
<evidence type="ECO:0000256" key="1">
    <source>
        <dbReference type="ARBA" id="ARBA00004141"/>
    </source>
</evidence>
<organism evidence="11 12">
    <name type="scientific">Coccomyxa viridis</name>
    <dbReference type="NCBI Taxonomy" id="1274662"/>
    <lineage>
        <taxon>Eukaryota</taxon>
        <taxon>Viridiplantae</taxon>
        <taxon>Chlorophyta</taxon>
        <taxon>core chlorophytes</taxon>
        <taxon>Trebouxiophyceae</taxon>
        <taxon>Trebouxiophyceae incertae sedis</taxon>
        <taxon>Coccomyxaceae</taxon>
        <taxon>Coccomyxa</taxon>
    </lineage>
</organism>
<evidence type="ECO:0000256" key="3">
    <source>
        <dbReference type="ARBA" id="ARBA00022692"/>
    </source>
</evidence>
<evidence type="ECO:0000313" key="12">
    <source>
        <dbReference type="Proteomes" id="UP001314263"/>
    </source>
</evidence>
<evidence type="ECO:0000256" key="6">
    <source>
        <dbReference type="ARBA" id="ARBA00023136"/>
    </source>
</evidence>
<keyword evidence="4" id="KW-0029">Amino-acid transport</keyword>
<protein>
    <recommendedName>
        <fullName evidence="10">Amino acid transporter transmembrane domain-containing protein</fullName>
    </recommendedName>
</protein>
<sequence length="506" mass="52372">MGAQAPGLASPLRSIQKPPSQSAVSAPRCRSQPRTVLRQQYSSSIPLTAASAVLTRSSPSHPSGRGGCRDAVVAASSAAASFDASADELDSLPSIAAADAIETGEAHGNATFTQAVLNVINIVTGVGLLSVPFALRRAGWAGLGILWLMGFVMNYTGKALGECHKVVTKKRQREGSNGTALVGYEDIGAEAFGAPGRAVVATSMYIELMGTCALLFILEGDNLFQLLGPRFAPNSATYMLLAAMVMIPTVWLPDLKTLSGLGMVGVAATLTVTAAVAYTLISGSFPVGAVTSAANWTSMPLVFGILAFVYSGHGVFPSVRASMQQPEDFPKVLNVAYATVAGLCTFIGATGYYMYGTAAKDLITFNLPAGLLATLCASVILVNPIAKLAITMDPVGVAANTWAASAIQGVPAGVRRFVVRTLLACACLAAARYVPFLAYFMSLIGSFLTIAVSVVLPISLHLKIFQGKLSKQRLAWNWLVIAIGVACALSGTTASVKALLASTASA</sequence>
<dbReference type="Proteomes" id="UP001314263">
    <property type="component" value="Unassembled WGS sequence"/>
</dbReference>
<evidence type="ECO:0000256" key="4">
    <source>
        <dbReference type="ARBA" id="ARBA00022970"/>
    </source>
</evidence>
<evidence type="ECO:0000313" key="11">
    <source>
        <dbReference type="EMBL" id="CAK0786613.1"/>
    </source>
</evidence>
<dbReference type="PANTHER" id="PTHR22950">
    <property type="entry name" value="AMINO ACID TRANSPORTER"/>
    <property type="match status" value="1"/>
</dbReference>
<name>A0AAV1IL07_9CHLO</name>
<proteinExistence type="inferred from homology"/>
<comment type="similarity">
    <text evidence="7">Belongs to the amino acid/polyamine transporter 2 family. Amino acid/auxin permease (AAAP) (TC 2.A.18.5) subfamily.</text>
</comment>
<dbReference type="Pfam" id="PF01490">
    <property type="entry name" value="Aa_trans"/>
    <property type="match status" value="1"/>
</dbReference>
<feature type="transmembrane region" description="Helical" evidence="9">
    <location>
        <begin position="260"/>
        <end position="281"/>
    </location>
</feature>
<keyword evidence="6 9" id="KW-0472">Membrane</keyword>
<dbReference type="PANTHER" id="PTHR22950:SF692">
    <property type="entry name" value="TRANSMEMBRANE AMINO ACID TRANSPORTER FAMILY PROTEIN"/>
    <property type="match status" value="1"/>
</dbReference>
<evidence type="ECO:0000256" key="8">
    <source>
        <dbReference type="SAM" id="MobiDB-lite"/>
    </source>
</evidence>
<evidence type="ECO:0000256" key="9">
    <source>
        <dbReference type="SAM" id="Phobius"/>
    </source>
</evidence>
<feature type="transmembrane region" description="Helical" evidence="9">
    <location>
        <begin position="115"/>
        <end position="135"/>
    </location>
</feature>
<evidence type="ECO:0000256" key="2">
    <source>
        <dbReference type="ARBA" id="ARBA00022448"/>
    </source>
</evidence>
<feature type="transmembrane region" description="Helical" evidence="9">
    <location>
        <begin position="237"/>
        <end position="253"/>
    </location>
</feature>
<keyword evidence="2" id="KW-0813">Transport</keyword>
<keyword evidence="12" id="KW-1185">Reference proteome</keyword>
<evidence type="ECO:0000259" key="10">
    <source>
        <dbReference type="Pfam" id="PF01490"/>
    </source>
</evidence>
<comment type="caution">
    <text evidence="11">The sequence shown here is derived from an EMBL/GenBank/DDBJ whole genome shotgun (WGS) entry which is preliminary data.</text>
</comment>
<feature type="transmembrane region" description="Helical" evidence="9">
    <location>
        <begin position="417"/>
        <end position="434"/>
    </location>
</feature>
<dbReference type="AlphaFoldDB" id="A0AAV1IL07"/>
<feature type="transmembrane region" description="Helical" evidence="9">
    <location>
        <begin position="474"/>
        <end position="496"/>
    </location>
</feature>
<evidence type="ECO:0000256" key="5">
    <source>
        <dbReference type="ARBA" id="ARBA00022989"/>
    </source>
</evidence>
<evidence type="ECO:0000256" key="7">
    <source>
        <dbReference type="ARBA" id="ARBA00049662"/>
    </source>
</evidence>
<gene>
    <name evidence="11" type="ORF">CVIRNUC_009827</name>
</gene>
<comment type="subcellular location">
    <subcellularLocation>
        <location evidence="1">Membrane</location>
        <topology evidence="1">Multi-pass membrane protein</topology>
    </subcellularLocation>
</comment>
<dbReference type="GO" id="GO:0015179">
    <property type="term" value="F:L-amino acid transmembrane transporter activity"/>
    <property type="evidence" value="ECO:0007669"/>
    <property type="project" value="TreeGrafter"/>
</dbReference>
<feature type="transmembrane region" description="Helical" evidence="9">
    <location>
        <begin position="332"/>
        <end position="355"/>
    </location>
</feature>
<feature type="domain" description="Amino acid transporter transmembrane" evidence="10">
    <location>
        <begin position="109"/>
        <end position="495"/>
    </location>
</feature>
<feature type="transmembrane region" description="Helical" evidence="9">
    <location>
        <begin position="198"/>
        <end position="217"/>
    </location>
</feature>
<dbReference type="EMBL" id="CAUYUE010000015">
    <property type="protein sequence ID" value="CAK0786613.1"/>
    <property type="molecule type" value="Genomic_DNA"/>
</dbReference>
<accession>A0AAV1IL07</accession>
<feature type="transmembrane region" description="Helical" evidence="9">
    <location>
        <begin position="293"/>
        <end position="311"/>
    </location>
</feature>
<dbReference type="InterPro" id="IPR013057">
    <property type="entry name" value="AA_transpt_TM"/>
</dbReference>
<reference evidence="11 12" key="1">
    <citation type="submission" date="2023-10" db="EMBL/GenBank/DDBJ databases">
        <authorList>
            <person name="Maclean D."/>
            <person name="Macfadyen A."/>
        </authorList>
    </citation>
    <scope>NUCLEOTIDE SEQUENCE [LARGE SCALE GENOMIC DNA]</scope>
</reference>
<keyword evidence="5 9" id="KW-1133">Transmembrane helix</keyword>
<feature type="transmembrane region" description="Helical" evidence="9">
    <location>
        <begin position="367"/>
        <end position="386"/>
    </location>
</feature>